<proteinExistence type="predicted"/>
<keyword evidence="1" id="KW-1133">Transmembrane helix</keyword>
<evidence type="ECO:0000256" key="1">
    <source>
        <dbReference type="SAM" id="Phobius"/>
    </source>
</evidence>
<reference evidence="3" key="2">
    <citation type="submission" date="2015-01" db="EMBL/GenBank/DDBJ databases">
        <title>Evolutionary Origins and Diversification of the Mycorrhizal Mutualists.</title>
        <authorList>
            <consortium name="DOE Joint Genome Institute"/>
            <consortium name="Mycorrhizal Genomics Consortium"/>
            <person name="Kohler A."/>
            <person name="Kuo A."/>
            <person name="Nagy L.G."/>
            <person name="Floudas D."/>
            <person name="Copeland A."/>
            <person name="Barry K.W."/>
            <person name="Cichocki N."/>
            <person name="Veneault-Fourrey C."/>
            <person name="LaButti K."/>
            <person name="Lindquist E.A."/>
            <person name="Lipzen A."/>
            <person name="Lundell T."/>
            <person name="Morin E."/>
            <person name="Murat C."/>
            <person name="Riley R."/>
            <person name="Ohm R."/>
            <person name="Sun H."/>
            <person name="Tunlid A."/>
            <person name="Henrissat B."/>
            <person name="Grigoriev I.V."/>
            <person name="Hibbett D.S."/>
            <person name="Martin F."/>
        </authorList>
    </citation>
    <scope>NUCLEOTIDE SEQUENCE [LARGE SCALE GENOMIC DNA]</scope>
    <source>
        <strain evidence="3">F 1598</strain>
    </source>
</reference>
<gene>
    <name evidence="2" type="ORF">PILCRDRAFT_16857</name>
</gene>
<dbReference type="AlphaFoldDB" id="A0A0C3EG90"/>
<dbReference type="InParanoid" id="A0A0C3EG90"/>
<feature type="transmembrane region" description="Helical" evidence="1">
    <location>
        <begin position="27"/>
        <end position="48"/>
    </location>
</feature>
<sequence>MEFDYAVYFIEDGTQPSSSQHKVSTGAIVGGVVGGLIVVSTLSLLLFFRQRKITKIFVKIEDPENRGVI</sequence>
<accession>A0A0C3EG90</accession>
<name>A0A0C3EG90_PILCF</name>
<dbReference type="Proteomes" id="UP000054166">
    <property type="component" value="Unassembled WGS sequence"/>
</dbReference>
<dbReference type="HOGENOM" id="CLU_2776841_0_0_1"/>
<keyword evidence="3" id="KW-1185">Reference proteome</keyword>
<organism evidence="2 3">
    <name type="scientific">Piloderma croceum (strain F 1598)</name>
    <dbReference type="NCBI Taxonomy" id="765440"/>
    <lineage>
        <taxon>Eukaryota</taxon>
        <taxon>Fungi</taxon>
        <taxon>Dikarya</taxon>
        <taxon>Basidiomycota</taxon>
        <taxon>Agaricomycotina</taxon>
        <taxon>Agaricomycetes</taxon>
        <taxon>Agaricomycetidae</taxon>
        <taxon>Atheliales</taxon>
        <taxon>Atheliaceae</taxon>
        <taxon>Piloderma</taxon>
    </lineage>
</organism>
<protein>
    <submittedName>
        <fullName evidence="2">Uncharacterized protein</fullName>
    </submittedName>
</protein>
<keyword evidence="1" id="KW-0812">Transmembrane</keyword>
<evidence type="ECO:0000313" key="2">
    <source>
        <dbReference type="EMBL" id="KIM71650.1"/>
    </source>
</evidence>
<keyword evidence="1" id="KW-0472">Membrane</keyword>
<dbReference type="EMBL" id="KN833244">
    <property type="protein sequence ID" value="KIM71650.1"/>
    <property type="molecule type" value="Genomic_DNA"/>
</dbReference>
<evidence type="ECO:0000313" key="3">
    <source>
        <dbReference type="Proteomes" id="UP000054166"/>
    </source>
</evidence>
<reference evidence="2 3" key="1">
    <citation type="submission" date="2014-04" db="EMBL/GenBank/DDBJ databases">
        <authorList>
            <consortium name="DOE Joint Genome Institute"/>
            <person name="Kuo A."/>
            <person name="Tarkka M."/>
            <person name="Buscot F."/>
            <person name="Kohler A."/>
            <person name="Nagy L.G."/>
            <person name="Floudas D."/>
            <person name="Copeland A."/>
            <person name="Barry K.W."/>
            <person name="Cichocki N."/>
            <person name="Veneault-Fourrey C."/>
            <person name="LaButti K."/>
            <person name="Lindquist E.A."/>
            <person name="Lipzen A."/>
            <person name="Lundell T."/>
            <person name="Morin E."/>
            <person name="Murat C."/>
            <person name="Sun H."/>
            <person name="Tunlid A."/>
            <person name="Henrissat B."/>
            <person name="Grigoriev I.V."/>
            <person name="Hibbett D.S."/>
            <person name="Martin F."/>
            <person name="Nordberg H.P."/>
            <person name="Cantor M.N."/>
            <person name="Hua S.X."/>
        </authorList>
    </citation>
    <scope>NUCLEOTIDE SEQUENCE [LARGE SCALE GENOMIC DNA]</scope>
    <source>
        <strain evidence="2 3">F 1598</strain>
    </source>
</reference>